<gene>
    <name evidence="2" type="ORF">ABFY20_05260</name>
</gene>
<sequence length="336" mass="36523">MISVPRFLLVGLAALFSAFHIVLGLSALDLVENPAATIAAMTLYAVASALSLAPSRSVRMPPAIAALNLGAIAVGLILVLAQLDPDNDNGYATWIVGAAGTLMTITVVRQRPWVAWSGIGVMLVALVIWSRDPLALPALGAIGGPIWVAVGQATTVTISRSGRDARLFERAEQRAAEWHAQEEAEFFERRVRLAQMNTLVAPMLRRIVATGGRLDDAERRECLHLEAAMRDEIRGRTLLDDRVREAVRGARRRGVEVTLLDDGGIDDLERRELSRVLSTIAREVGRASADRVIVRTAQHDDETAVTIVALNDPTGDDEEAELQLWLEVPRTAIVEE</sequence>
<keyword evidence="1" id="KW-0472">Membrane</keyword>
<keyword evidence="1" id="KW-1133">Transmembrane helix</keyword>
<feature type="transmembrane region" description="Helical" evidence="1">
    <location>
        <begin position="34"/>
        <end position="53"/>
    </location>
</feature>
<accession>A0AB39BJG4</accession>
<feature type="transmembrane region" description="Helical" evidence="1">
    <location>
        <begin position="113"/>
        <end position="130"/>
    </location>
</feature>
<keyword evidence="1" id="KW-0812">Transmembrane</keyword>
<feature type="transmembrane region" description="Helical" evidence="1">
    <location>
        <begin position="136"/>
        <end position="158"/>
    </location>
</feature>
<reference evidence="2" key="1">
    <citation type="submission" date="2024-05" db="EMBL/GenBank/DDBJ databases">
        <title>Herbiconiux sp. A18JL235.</title>
        <authorList>
            <person name="Zhang G."/>
        </authorList>
    </citation>
    <scope>NUCLEOTIDE SEQUENCE</scope>
    <source>
        <strain evidence="2">A18JL235</strain>
    </source>
</reference>
<dbReference type="EMBL" id="CP162511">
    <property type="protein sequence ID" value="XDI06506.1"/>
    <property type="molecule type" value="Genomic_DNA"/>
</dbReference>
<evidence type="ECO:0000256" key="1">
    <source>
        <dbReference type="SAM" id="Phobius"/>
    </source>
</evidence>
<feature type="transmembrane region" description="Helical" evidence="1">
    <location>
        <begin position="65"/>
        <end position="83"/>
    </location>
</feature>
<protein>
    <submittedName>
        <fullName evidence="2">Uncharacterized protein</fullName>
    </submittedName>
</protein>
<proteinExistence type="predicted"/>
<evidence type="ECO:0000313" key="2">
    <source>
        <dbReference type="EMBL" id="XDI06506.1"/>
    </source>
</evidence>
<organism evidence="2">
    <name type="scientific">Herbiconiux sp. A18JL235</name>
    <dbReference type="NCBI Taxonomy" id="3152363"/>
    <lineage>
        <taxon>Bacteria</taxon>
        <taxon>Bacillati</taxon>
        <taxon>Actinomycetota</taxon>
        <taxon>Actinomycetes</taxon>
        <taxon>Micrococcales</taxon>
        <taxon>Microbacteriaceae</taxon>
        <taxon>Herbiconiux</taxon>
    </lineage>
</organism>
<dbReference type="AlphaFoldDB" id="A0AB39BJG4"/>
<name>A0AB39BJG4_9MICO</name>
<dbReference type="RefSeq" id="WP_368498886.1">
    <property type="nucleotide sequence ID" value="NZ_CP162511.1"/>
</dbReference>
<feature type="transmembrane region" description="Helical" evidence="1">
    <location>
        <begin position="89"/>
        <end position="108"/>
    </location>
</feature>